<reference evidence="3" key="1">
    <citation type="submission" date="2024-06" db="EMBL/GenBank/DDBJ databases">
        <title>Multi-omics analyses provide insights into the biosynthesis of the anticancer antibiotic pleurotin in Hohenbuehelia grisea.</title>
        <authorList>
            <person name="Weaver J.A."/>
            <person name="Alberti F."/>
        </authorList>
    </citation>
    <scope>NUCLEOTIDE SEQUENCE [LARGE SCALE GENOMIC DNA]</scope>
    <source>
        <strain evidence="3">T-177</strain>
    </source>
</reference>
<evidence type="ECO:0000313" key="2">
    <source>
        <dbReference type="EMBL" id="KAL0949202.1"/>
    </source>
</evidence>
<keyword evidence="3" id="KW-1185">Reference proteome</keyword>
<feature type="region of interest" description="Disordered" evidence="1">
    <location>
        <begin position="600"/>
        <end position="631"/>
    </location>
</feature>
<feature type="compositionally biased region" description="Low complexity" evidence="1">
    <location>
        <begin position="830"/>
        <end position="841"/>
    </location>
</feature>
<evidence type="ECO:0000313" key="3">
    <source>
        <dbReference type="Proteomes" id="UP001556367"/>
    </source>
</evidence>
<feature type="compositionally biased region" description="Polar residues" evidence="1">
    <location>
        <begin position="330"/>
        <end position="339"/>
    </location>
</feature>
<dbReference type="EMBL" id="JASNQZ010000012">
    <property type="protein sequence ID" value="KAL0949202.1"/>
    <property type="molecule type" value="Genomic_DNA"/>
</dbReference>
<feature type="region of interest" description="Disordered" evidence="1">
    <location>
        <begin position="827"/>
        <end position="859"/>
    </location>
</feature>
<name>A0ABR3J139_9AGAR</name>
<evidence type="ECO:0000256" key="1">
    <source>
        <dbReference type="SAM" id="MobiDB-lite"/>
    </source>
</evidence>
<accession>A0ABR3J139</accession>
<dbReference type="Proteomes" id="UP001556367">
    <property type="component" value="Unassembled WGS sequence"/>
</dbReference>
<organism evidence="2 3">
    <name type="scientific">Hohenbuehelia grisea</name>
    <dbReference type="NCBI Taxonomy" id="104357"/>
    <lineage>
        <taxon>Eukaryota</taxon>
        <taxon>Fungi</taxon>
        <taxon>Dikarya</taxon>
        <taxon>Basidiomycota</taxon>
        <taxon>Agaricomycotina</taxon>
        <taxon>Agaricomycetes</taxon>
        <taxon>Agaricomycetidae</taxon>
        <taxon>Agaricales</taxon>
        <taxon>Pleurotineae</taxon>
        <taxon>Pleurotaceae</taxon>
        <taxon>Hohenbuehelia</taxon>
    </lineage>
</organism>
<feature type="compositionally biased region" description="Low complexity" evidence="1">
    <location>
        <begin position="8"/>
        <end position="22"/>
    </location>
</feature>
<proteinExistence type="predicted"/>
<sequence length="905" mass="98599">MLGSEANPARPASPESPTASTSGHAPSTIDELTVALANYSRLPEPAPEYQPNCCCGKEDCANTKSWIDFKSQLENRLILSAEVGQALLQKHDSYVRQHEACHNSSTPRSSQLWDSDTFTNQLSGLYREKAMLEKRLNQALINAEVAEASTKTAQQELQDARSTITRLTTQHTRSLGWDTRLSAALKEKDDIQQERDSEAQRARLAESRIQALRQRMAKLQQEVRHLQEDLEQRRMHRLESSEHLLQDARARIDSLQATLGHTARIEHAELTNMLESLIDDNEGLKRDNAELQAMLSSAREDINQLQTELEEQRASRSYSPRESFLHHRTTGSVPITSSMGAARRPKRNASLEQRNRQPLQLLTPETTQRPLSPADLYASEARYAGSSKSHAASLDLNFGPESYAENSRSRGVQTDSWHAFLSPSPLPSHISSPAPLDLGSEASSVSESQAGYVSALVERVATLLNSLAQADAVTLTNRLKRQHLRGADVGHLSRSTISGILNEVANLRLQFRGVMEDEKAVTACTRKDFRALFKVFKDMFAEMGAMRVTLNEVILDPTVAVNIRDHAMNPTKGETEKDRDRVADNLGGWIAPLSKLFGAPGSGSDTSSPNRGASPLTKGLGQPSTRPAPKVIPKLRPALSASTTTVNVEFSGAGVGRSVTTTFSAHTTVRGDPVASTSASAQSGSSSLMGIFAGAPRAPSAPADPWVVVPKAPRRMKSTNLLADATISRSRGVGQRFPRDVDAVVDGNPQARDGDEEADYVPPLLERTLRRRGLSDSSIHSTFLSHQDDASPTIHDEPEAEPAVAQPYSMLQALGRRIPSLNLAASLTGSARSSPSRPQARMQTTPSPGPPRNGPSAARTVSPAFSRILPSLPAWVDGEMGVESPEIFQGSYREQSLLNRRHLPG</sequence>
<protein>
    <submittedName>
        <fullName evidence="2">Uncharacterized protein</fullName>
    </submittedName>
</protein>
<comment type="caution">
    <text evidence="2">The sequence shown here is derived from an EMBL/GenBank/DDBJ whole genome shotgun (WGS) entry which is preliminary data.</text>
</comment>
<feature type="compositionally biased region" description="Polar residues" evidence="1">
    <location>
        <begin position="350"/>
        <end position="370"/>
    </location>
</feature>
<feature type="region of interest" description="Disordered" evidence="1">
    <location>
        <begin position="302"/>
        <end position="371"/>
    </location>
</feature>
<gene>
    <name evidence="2" type="ORF">HGRIS_009280</name>
</gene>
<feature type="region of interest" description="Disordered" evidence="1">
    <location>
        <begin position="1"/>
        <end position="26"/>
    </location>
</feature>